<evidence type="ECO:0000256" key="1">
    <source>
        <dbReference type="SAM" id="MobiDB-lite"/>
    </source>
</evidence>
<dbReference type="RefSeq" id="WP_041018229.1">
    <property type="nucleotide sequence ID" value="NZ_CCEJ010000009.1"/>
</dbReference>
<name>A0A090CZT6_9BACT</name>
<organism evidence="2 3">
    <name type="scientific">Candidatus Criblamydia sequanensis CRIB-18</name>
    <dbReference type="NCBI Taxonomy" id="1437425"/>
    <lineage>
        <taxon>Bacteria</taxon>
        <taxon>Pseudomonadati</taxon>
        <taxon>Chlamydiota</taxon>
        <taxon>Chlamydiia</taxon>
        <taxon>Parachlamydiales</taxon>
        <taxon>Candidatus Criblamydiaceae</taxon>
        <taxon>Candidatus Criblamydia</taxon>
    </lineage>
</organism>
<dbReference type="EMBL" id="CCEJ010000009">
    <property type="protein sequence ID" value="CDR34677.1"/>
    <property type="molecule type" value="Genomic_DNA"/>
</dbReference>
<dbReference type="STRING" id="1437425.CSEC_1870"/>
<feature type="compositionally biased region" description="Polar residues" evidence="1">
    <location>
        <begin position="9"/>
        <end position="19"/>
    </location>
</feature>
<evidence type="ECO:0000313" key="2">
    <source>
        <dbReference type="EMBL" id="CDR34677.1"/>
    </source>
</evidence>
<comment type="caution">
    <text evidence="2">The sequence shown here is derived from an EMBL/GenBank/DDBJ whole genome shotgun (WGS) entry which is preliminary data.</text>
</comment>
<evidence type="ECO:0000313" key="3">
    <source>
        <dbReference type="Proteomes" id="UP000031552"/>
    </source>
</evidence>
<keyword evidence="3" id="KW-1185">Reference proteome</keyword>
<gene>
    <name evidence="2" type="ORF">CSEC_1870</name>
</gene>
<proteinExistence type="predicted"/>
<feature type="region of interest" description="Disordered" evidence="1">
    <location>
        <begin position="1"/>
        <end position="21"/>
    </location>
</feature>
<dbReference type="AlphaFoldDB" id="A0A090CZT6"/>
<reference evidence="2" key="2">
    <citation type="submission" date="2014-09" db="EMBL/GenBank/DDBJ databases">
        <title>Criblamydia sequanensis harbors a mega-plasmid encoding arsenite resistance.</title>
        <authorList>
            <person name="Bertelli C."/>
            <person name="Goesmann A."/>
            <person name="Greub G."/>
        </authorList>
    </citation>
    <scope>NUCLEOTIDE SEQUENCE [LARGE SCALE GENOMIC DNA]</scope>
    <source>
        <strain evidence="2">CRIB-18</strain>
    </source>
</reference>
<dbReference type="Proteomes" id="UP000031552">
    <property type="component" value="Unassembled WGS sequence"/>
</dbReference>
<sequence>MEALGNDSPPKTSEISTPYGSWGQLFGRVFEWKKEPEPEPPPLVDIRNTPSIPNETATLLSEREIKILSSHYALLLSSFPWFKHKKNEKDFIEFLKNPLQTLDDHFQAKLFLSILPETLAIEPDNMMPSFLKATFSRWLSDLPDPNNFTQFFYSARPEIYLNHFLESESALSLKEKKLLKVELEIFMNRSNEYLVTLSTLKGFYQPGAWQNKDFREALRRLEAKFSLFLNIFSLMLKFSESVLPEQTYHYISKEFERFIPI</sequence>
<reference evidence="2" key="1">
    <citation type="submission" date="2013-12" db="EMBL/GenBank/DDBJ databases">
        <authorList>
            <person name="Linke B."/>
        </authorList>
    </citation>
    <scope>NUCLEOTIDE SEQUENCE [LARGE SCALE GENOMIC DNA]</scope>
    <source>
        <strain evidence="2">CRIB-18</strain>
    </source>
</reference>
<accession>A0A090CZT6</accession>
<protein>
    <submittedName>
        <fullName evidence="2">Uncharacterized protein</fullName>
    </submittedName>
</protein>